<evidence type="ECO:0000313" key="3">
    <source>
        <dbReference type="Proteomes" id="UP001196413"/>
    </source>
</evidence>
<reference evidence="2" key="1">
    <citation type="submission" date="2021-06" db="EMBL/GenBank/DDBJ databases">
        <title>Parelaphostrongylus tenuis whole genome reference sequence.</title>
        <authorList>
            <person name="Garwood T.J."/>
            <person name="Larsen P.A."/>
            <person name="Fountain-Jones N.M."/>
            <person name="Garbe J.R."/>
            <person name="Macchietto M.G."/>
            <person name="Kania S.A."/>
            <person name="Gerhold R.W."/>
            <person name="Richards J.E."/>
            <person name="Wolf T.M."/>
        </authorList>
    </citation>
    <scope>NUCLEOTIDE SEQUENCE</scope>
    <source>
        <strain evidence="2">MNPRO001-30</strain>
        <tissue evidence="2">Meninges</tissue>
    </source>
</reference>
<keyword evidence="1" id="KW-1133">Transmembrane helix</keyword>
<keyword evidence="1" id="KW-0812">Transmembrane</keyword>
<dbReference type="Proteomes" id="UP001196413">
    <property type="component" value="Unassembled WGS sequence"/>
</dbReference>
<keyword evidence="3" id="KW-1185">Reference proteome</keyword>
<evidence type="ECO:0000313" key="2">
    <source>
        <dbReference type="EMBL" id="KAJ1355892.1"/>
    </source>
</evidence>
<dbReference type="EMBL" id="JAHQIW010002638">
    <property type="protein sequence ID" value="KAJ1355892.1"/>
    <property type="molecule type" value="Genomic_DNA"/>
</dbReference>
<sequence length="73" mass="7528">MDVFANIVKLSTDHFIILLLATLSTVFGCGVMPAGQTSTKNFTVTGFSLPVAMVYSSAADARVPGIATSEASS</sequence>
<keyword evidence="1" id="KW-0472">Membrane</keyword>
<feature type="transmembrane region" description="Helical" evidence="1">
    <location>
        <begin position="15"/>
        <end position="34"/>
    </location>
</feature>
<comment type="caution">
    <text evidence="2">The sequence shown here is derived from an EMBL/GenBank/DDBJ whole genome shotgun (WGS) entry which is preliminary data.</text>
</comment>
<organism evidence="2 3">
    <name type="scientific">Parelaphostrongylus tenuis</name>
    <name type="common">Meningeal worm</name>
    <dbReference type="NCBI Taxonomy" id="148309"/>
    <lineage>
        <taxon>Eukaryota</taxon>
        <taxon>Metazoa</taxon>
        <taxon>Ecdysozoa</taxon>
        <taxon>Nematoda</taxon>
        <taxon>Chromadorea</taxon>
        <taxon>Rhabditida</taxon>
        <taxon>Rhabditina</taxon>
        <taxon>Rhabditomorpha</taxon>
        <taxon>Strongyloidea</taxon>
        <taxon>Metastrongylidae</taxon>
        <taxon>Parelaphostrongylus</taxon>
    </lineage>
</organism>
<dbReference type="AlphaFoldDB" id="A0AAD5MC62"/>
<accession>A0AAD5MC62</accession>
<proteinExistence type="predicted"/>
<name>A0AAD5MC62_PARTN</name>
<protein>
    <submittedName>
        <fullName evidence="2">Uncharacterized protein</fullName>
    </submittedName>
</protein>
<gene>
    <name evidence="2" type="ORF">KIN20_013460</name>
</gene>
<evidence type="ECO:0000256" key="1">
    <source>
        <dbReference type="SAM" id="Phobius"/>
    </source>
</evidence>